<protein>
    <submittedName>
        <fullName evidence="2">Uncharacterized protein</fullName>
    </submittedName>
</protein>
<reference evidence="2" key="1">
    <citation type="submission" date="2019-12" db="EMBL/GenBank/DDBJ databases">
        <title>An insight into the sialome of adult female Ixodes ricinus ticks feeding for 6 days.</title>
        <authorList>
            <person name="Perner J."/>
            <person name="Ribeiro J.M.C."/>
        </authorList>
    </citation>
    <scope>NUCLEOTIDE SEQUENCE</scope>
    <source>
        <strain evidence="2">Semi-engorged</strain>
        <tissue evidence="2">Salivary glands</tissue>
    </source>
</reference>
<keyword evidence="1" id="KW-0812">Transmembrane</keyword>
<keyword evidence="1" id="KW-0472">Membrane</keyword>
<name>A0A6B0U8C6_IXORI</name>
<dbReference type="EMBL" id="GIFC01000200">
    <property type="protein sequence ID" value="MXU82283.1"/>
    <property type="molecule type" value="Transcribed_RNA"/>
</dbReference>
<evidence type="ECO:0000256" key="1">
    <source>
        <dbReference type="SAM" id="Phobius"/>
    </source>
</evidence>
<feature type="transmembrane region" description="Helical" evidence="1">
    <location>
        <begin position="12"/>
        <end position="31"/>
    </location>
</feature>
<accession>A0A6B0U8C6</accession>
<keyword evidence="1" id="KW-1133">Transmembrane helix</keyword>
<evidence type="ECO:0000313" key="2">
    <source>
        <dbReference type="EMBL" id="MXU82283.1"/>
    </source>
</evidence>
<organism evidence="2">
    <name type="scientific">Ixodes ricinus</name>
    <name type="common">Common tick</name>
    <name type="synonym">Acarus ricinus</name>
    <dbReference type="NCBI Taxonomy" id="34613"/>
    <lineage>
        <taxon>Eukaryota</taxon>
        <taxon>Metazoa</taxon>
        <taxon>Ecdysozoa</taxon>
        <taxon>Arthropoda</taxon>
        <taxon>Chelicerata</taxon>
        <taxon>Arachnida</taxon>
        <taxon>Acari</taxon>
        <taxon>Parasitiformes</taxon>
        <taxon>Ixodida</taxon>
        <taxon>Ixodoidea</taxon>
        <taxon>Ixodidae</taxon>
        <taxon>Ixodinae</taxon>
        <taxon>Ixodes</taxon>
    </lineage>
</organism>
<dbReference type="AlphaFoldDB" id="A0A6B0U8C6"/>
<proteinExistence type="predicted"/>
<sequence length="67" mass="7825">MSIARQIWRNGVVLLPIFAHVIIKIITWIFISVNGMAKHYAHFSTLRRCAYIVMEVRVHGIFVFRSP</sequence>